<comment type="caution">
    <text evidence="1">The sequence shown here is derived from an EMBL/GenBank/DDBJ whole genome shotgun (WGS) entry which is preliminary data.</text>
</comment>
<evidence type="ECO:0000313" key="1">
    <source>
        <dbReference type="EMBL" id="GET37863.1"/>
    </source>
</evidence>
<keyword evidence="2" id="KW-1185">Reference proteome</keyword>
<sequence length="282" mass="33001">MSDLHLLICQTNAKIFRSEVAQLLQKFTKGMNERDERLRQLIATVRQHPPVSPLWRKAMNQLLMEIQQLPGLVRSSHPDYWEVLDDTLMQLGEKIKEFEPRHPSMEKSLVVWINRKLRLRYEVRSLSSPGRSPKPKTALAEYKAQIRKLPLSLDTPVSDDSGETFGDLLPDESPSTLWDLEAEIQRQQEKLKNQRIGIQMRQYIEQDPEGKLRNCYPRAYPRCHCHRLSQRRCLKEPPDKFKDIAEDLDMALGKVTSHWFDRCIPLLQEIAENFGYRSDGEI</sequence>
<dbReference type="Proteomes" id="UP001050975">
    <property type="component" value="Unassembled WGS sequence"/>
</dbReference>
<accession>A0AAV3X6V4</accession>
<organism evidence="1 2">
    <name type="scientific">Microseira wollei NIES-4236</name>
    <dbReference type="NCBI Taxonomy" id="2530354"/>
    <lineage>
        <taxon>Bacteria</taxon>
        <taxon>Bacillati</taxon>
        <taxon>Cyanobacteriota</taxon>
        <taxon>Cyanophyceae</taxon>
        <taxon>Oscillatoriophycideae</taxon>
        <taxon>Aerosakkonematales</taxon>
        <taxon>Aerosakkonemataceae</taxon>
        <taxon>Microseira</taxon>
    </lineage>
</organism>
<name>A0AAV3X6V4_9CYAN</name>
<reference evidence="1" key="1">
    <citation type="submission" date="2019-10" db="EMBL/GenBank/DDBJ databases">
        <title>Draft genome sequece of Microseira wollei NIES-4236.</title>
        <authorList>
            <person name="Yamaguchi H."/>
            <person name="Suzuki S."/>
            <person name="Kawachi M."/>
        </authorList>
    </citation>
    <scope>NUCLEOTIDE SEQUENCE</scope>
    <source>
        <strain evidence="1">NIES-4236</strain>
    </source>
</reference>
<gene>
    <name evidence="1" type="ORF">MiSe_26170</name>
</gene>
<dbReference type="EMBL" id="BLAY01000035">
    <property type="protein sequence ID" value="GET37863.1"/>
    <property type="molecule type" value="Genomic_DNA"/>
</dbReference>
<evidence type="ECO:0000313" key="2">
    <source>
        <dbReference type="Proteomes" id="UP001050975"/>
    </source>
</evidence>
<dbReference type="AlphaFoldDB" id="A0AAV3X6V4"/>
<protein>
    <submittedName>
        <fullName evidence="1">Uncharacterized protein</fullName>
    </submittedName>
</protein>
<proteinExistence type="predicted"/>